<dbReference type="Gene3D" id="2.30.30.90">
    <property type="match status" value="1"/>
</dbReference>
<dbReference type="SMART" id="SM00899">
    <property type="entry name" value="FeoA"/>
    <property type="match status" value="1"/>
</dbReference>
<evidence type="ECO:0000313" key="3">
    <source>
        <dbReference type="EMBL" id="QFU77738.1"/>
    </source>
</evidence>
<dbReference type="Pfam" id="PF04023">
    <property type="entry name" value="FeoA"/>
    <property type="match status" value="1"/>
</dbReference>
<dbReference type="InterPro" id="IPR007167">
    <property type="entry name" value="Fe-transptr_FeoA-like"/>
</dbReference>
<dbReference type="EMBL" id="CP036422">
    <property type="protein sequence ID" value="QFU77738.1"/>
    <property type="molecule type" value="Genomic_DNA"/>
</dbReference>
<gene>
    <name evidence="3" type="ORF">EY643_03475</name>
</gene>
<dbReference type="KEGG" id="halc:EY643_03475"/>
<proteinExistence type="predicted"/>
<evidence type="ECO:0000259" key="2">
    <source>
        <dbReference type="SMART" id="SM00899"/>
    </source>
</evidence>
<keyword evidence="4" id="KW-1185">Reference proteome</keyword>
<dbReference type="InterPro" id="IPR008988">
    <property type="entry name" value="Transcriptional_repressor_C"/>
</dbReference>
<dbReference type="Proteomes" id="UP000326287">
    <property type="component" value="Chromosome"/>
</dbReference>
<evidence type="ECO:0000256" key="1">
    <source>
        <dbReference type="ARBA" id="ARBA00023004"/>
    </source>
</evidence>
<name>A0A5P9NRR0_9GAMM</name>
<keyword evidence="1" id="KW-0408">Iron</keyword>
<dbReference type="AlphaFoldDB" id="A0A5P9NRR0"/>
<dbReference type="OrthoDB" id="5770927at2"/>
<dbReference type="GO" id="GO:0046914">
    <property type="term" value="F:transition metal ion binding"/>
    <property type="evidence" value="ECO:0007669"/>
    <property type="project" value="InterPro"/>
</dbReference>
<feature type="domain" description="Ferrous iron transporter FeoA-like" evidence="2">
    <location>
        <begin position="14"/>
        <end position="88"/>
    </location>
</feature>
<dbReference type="InterPro" id="IPR038157">
    <property type="entry name" value="FeoA_core_dom"/>
</dbReference>
<evidence type="ECO:0000313" key="4">
    <source>
        <dbReference type="Proteomes" id="UP000326287"/>
    </source>
</evidence>
<accession>A0A5P9NRR0</accession>
<protein>
    <submittedName>
        <fullName evidence="3">Ferrous iron transport protein A</fullName>
    </submittedName>
</protein>
<sequence length="93" mass="10464">MIAAFKFWRGSVRTSLWSLKAGDRCTIVGYDDALADKYRIRLMEFGFHAGESVACLQSPAFGAPKVYQVSNTVYSLDDEVATHVRVQRDDNNE</sequence>
<reference evidence="3 4" key="1">
    <citation type="submission" date="2019-02" db="EMBL/GenBank/DDBJ databases">
        <authorList>
            <person name="Li S.-H."/>
        </authorList>
    </citation>
    <scope>NUCLEOTIDE SEQUENCE [LARGE SCALE GENOMIC DNA]</scope>
    <source>
        <strain evidence="3 4">IMCC14385</strain>
    </source>
</reference>
<organism evidence="3 4">
    <name type="scientific">Halioglobus maricola</name>
    <dbReference type="NCBI Taxonomy" id="2601894"/>
    <lineage>
        <taxon>Bacteria</taxon>
        <taxon>Pseudomonadati</taxon>
        <taxon>Pseudomonadota</taxon>
        <taxon>Gammaproteobacteria</taxon>
        <taxon>Cellvibrionales</taxon>
        <taxon>Halieaceae</taxon>
        <taxon>Halioglobus</taxon>
    </lineage>
</organism>
<dbReference type="SUPFAM" id="SSF50037">
    <property type="entry name" value="C-terminal domain of transcriptional repressors"/>
    <property type="match status" value="1"/>
</dbReference>